<feature type="compositionally biased region" description="Basic and acidic residues" evidence="1">
    <location>
        <begin position="1"/>
        <end position="13"/>
    </location>
</feature>
<sequence length="201" mass="22282">MSSAIKRKEHEFLAGDSASPRALDKQHRSKRAKTGSETPSKTSKRYKQRRSASLLSGITRRHASVATPVAESSDDYESSDVSGEDEEVGSVRADVSITQESTFSRVRRMIATDRACILTYIQRGAQSVLPLTGAAGLSKIEEKSDDESEYGDYTQHQRSGSQFIGDEAEGNTNDDDDDKWSQVSRELPVYHRIRAALDDQH</sequence>
<comment type="caution">
    <text evidence="2">The sequence shown here is derived from an EMBL/GenBank/DDBJ whole genome shotgun (WGS) entry which is preliminary data.</text>
</comment>
<keyword evidence="3" id="KW-1185">Reference proteome</keyword>
<feature type="compositionally biased region" description="Acidic residues" evidence="1">
    <location>
        <begin position="72"/>
        <end position="88"/>
    </location>
</feature>
<feature type="region of interest" description="Disordered" evidence="1">
    <location>
        <begin position="1"/>
        <end position="92"/>
    </location>
</feature>
<evidence type="ECO:0000256" key="1">
    <source>
        <dbReference type="SAM" id="MobiDB-lite"/>
    </source>
</evidence>
<feature type="region of interest" description="Disordered" evidence="1">
    <location>
        <begin position="140"/>
        <end position="184"/>
    </location>
</feature>
<evidence type="ECO:0000313" key="2">
    <source>
        <dbReference type="EMBL" id="RAR11850.1"/>
    </source>
</evidence>
<dbReference type="EMBL" id="QGDH01000053">
    <property type="protein sequence ID" value="RAR11850.1"/>
    <property type="molecule type" value="Genomic_DNA"/>
</dbReference>
<accession>A0A364N5J0</accession>
<dbReference type="Proteomes" id="UP000249619">
    <property type="component" value="Unassembled WGS sequence"/>
</dbReference>
<gene>
    <name evidence="2" type="ORF">DDE83_004318</name>
</gene>
<dbReference type="AlphaFoldDB" id="A0A364N5J0"/>
<protein>
    <submittedName>
        <fullName evidence="2">Uncharacterized protein</fullName>
    </submittedName>
</protein>
<reference evidence="3" key="1">
    <citation type="submission" date="2018-05" db="EMBL/GenBank/DDBJ databases">
        <title>Draft genome sequence of Stemphylium lycopersici strain CIDEFI 213.</title>
        <authorList>
            <person name="Medina R."/>
            <person name="Franco M.E.E."/>
            <person name="Lucentini C.G."/>
            <person name="Saparrat M.C.N."/>
            <person name="Balatti P.A."/>
        </authorList>
    </citation>
    <scope>NUCLEOTIDE SEQUENCE [LARGE SCALE GENOMIC DNA]</scope>
    <source>
        <strain evidence="3">CIDEFI 213</strain>
    </source>
</reference>
<evidence type="ECO:0000313" key="3">
    <source>
        <dbReference type="Proteomes" id="UP000249619"/>
    </source>
</evidence>
<proteinExistence type="predicted"/>
<feature type="compositionally biased region" description="Acidic residues" evidence="1">
    <location>
        <begin position="166"/>
        <end position="178"/>
    </location>
</feature>
<organism evidence="2 3">
    <name type="scientific">Stemphylium lycopersici</name>
    <name type="common">Tomato gray leaf spot disease fungus</name>
    <name type="synonym">Thyrospora lycopersici</name>
    <dbReference type="NCBI Taxonomy" id="183478"/>
    <lineage>
        <taxon>Eukaryota</taxon>
        <taxon>Fungi</taxon>
        <taxon>Dikarya</taxon>
        <taxon>Ascomycota</taxon>
        <taxon>Pezizomycotina</taxon>
        <taxon>Dothideomycetes</taxon>
        <taxon>Pleosporomycetidae</taxon>
        <taxon>Pleosporales</taxon>
        <taxon>Pleosporineae</taxon>
        <taxon>Pleosporaceae</taxon>
        <taxon>Stemphylium</taxon>
    </lineage>
</organism>
<name>A0A364N5J0_STELY</name>